<dbReference type="PANTHER" id="PTHR43918:SF4">
    <property type="entry name" value="CARBOXYLIC ESTER HYDROLASE"/>
    <property type="match status" value="1"/>
</dbReference>
<keyword evidence="3" id="KW-0732">Signal</keyword>
<name>A0AAJ0B1C3_9PEZI</name>
<feature type="signal peptide" evidence="3">
    <location>
        <begin position="1"/>
        <end position="18"/>
    </location>
</feature>
<evidence type="ECO:0000259" key="4">
    <source>
        <dbReference type="Pfam" id="PF00135"/>
    </source>
</evidence>
<comment type="similarity">
    <text evidence="1 3">Belongs to the type-B carboxylesterase/lipase family.</text>
</comment>
<dbReference type="EMBL" id="MU839851">
    <property type="protein sequence ID" value="KAK1749874.1"/>
    <property type="molecule type" value="Genomic_DNA"/>
</dbReference>
<evidence type="ECO:0000313" key="5">
    <source>
        <dbReference type="EMBL" id="KAK1749874.1"/>
    </source>
</evidence>
<dbReference type="Gene3D" id="3.40.50.1820">
    <property type="entry name" value="alpha/beta hydrolase"/>
    <property type="match status" value="2"/>
</dbReference>
<accession>A0AAJ0B1C3</accession>
<feature type="chain" id="PRO_5042313565" description="Carboxylic ester hydrolase" evidence="3">
    <location>
        <begin position="19"/>
        <end position="503"/>
    </location>
</feature>
<reference evidence="5" key="1">
    <citation type="submission" date="2023-06" db="EMBL/GenBank/DDBJ databases">
        <title>Genome-scale phylogeny and comparative genomics of the fungal order Sordariales.</title>
        <authorList>
            <consortium name="Lawrence Berkeley National Laboratory"/>
            <person name="Hensen N."/>
            <person name="Bonometti L."/>
            <person name="Westerberg I."/>
            <person name="Brannstrom I.O."/>
            <person name="Guillou S."/>
            <person name="Cros-Aarteil S."/>
            <person name="Calhoun S."/>
            <person name="Haridas S."/>
            <person name="Kuo A."/>
            <person name="Mondo S."/>
            <person name="Pangilinan J."/>
            <person name="Riley R."/>
            <person name="Labutti K."/>
            <person name="Andreopoulos B."/>
            <person name="Lipzen A."/>
            <person name="Chen C."/>
            <person name="Yanf M."/>
            <person name="Daum C."/>
            <person name="Ng V."/>
            <person name="Clum A."/>
            <person name="Steindorff A."/>
            <person name="Ohm R."/>
            <person name="Martin F."/>
            <person name="Silar P."/>
            <person name="Natvig D."/>
            <person name="Lalanne C."/>
            <person name="Gautier V."/>
            <person name="Ament-Velasquez S.L."/>
            <person name="Kruys A."/>
            <person name="Hutchinson M.I."/>
            <person name="Powell A.J."/>
            <person name="Barry K."/>
            <person name="Miller A.N."/>
            <person name="Grigoriev I.V."/>
            <person name="Debuchy R."/>
            <person name="Gladieux P."/>
            <person name="Thoren M.H."/>
            <person name="Johannesson H."/>
        </authorList>
    </citation>
    <scope>NUCLEOTIDE SEQUENCE</scope>
    <source>
        <strain evidence="5">PSN4</strain>
    </source>
</reference>
<evidence type="ECO:0000313" key="6">
    <source>
        <dbReference type="Proteomes" id="UP001239445"/>
    </source>
</evidence>
<protein>
    <recommendedName>
        <fullName evidence="3">Carboxylic ester hydrolase</fullName>
        <ecNumber evidence="3">3.1.1.-</ecNumber>
    </recommendedName>
</protein>
<dbReference type="SUPFAM" id="SSF53474">
    <property type="entry name" value="alpha/beta-Hydrolases"/>
    <property type="match status" value="1"/>
</dbReference>
<dbReference type="InterPro" id="IPR029058">
    <property type="entry name" value="AB_hydrolase_fold"/>
</dbReference>
<evidence type="ECO:0000256" key="3">
    <source>
        <dbReference type="RuleBase" id="RU361235"/>
    </source>
</evidence>
<dbReference type="AlphaFoldDB" id="A0AAJ0B1C3"/>
<dbReference type="Pfam" id="PF00135">
    <property type="entry name" value="COesterase"/>
    <property type="match status" value="2"/>
</dbReference>
<evidence type="ECO:0000256" key="1">
    <source>
        <dbReference type="ARBA" id="ARBA00005964"/>
    </source>
</evidence>
<dbReference type="GO" id="GO:0052689">
    <property type="term" value="F:carboxylic ester hydrolase activity"/>
    <property type="evidence" value="ECO:0007669"/>
    <property type="project" value="TreeGrafter"/>
</dbReference>
<dbReference type="EC" id="3.1.1.-" evidence="3"/>
<dbReference type="InterPro" id="IPR019819">
    <property type="entry name" value="Carboxylesterase_B_CS"/>
</dbReference>
<sequence length="503" mass="55046">MKFLVVAASLLLAPTAAANEDLLTVKTTSGTYTGFVNSTTPDVNQWLGIPFGQPPVGSLRFMPPLKAPDYGKADAKSYKPICIQDSGNRTGVFWELVPEFQNTDPQSEDCLYLNIWAPRKPMIDGGPKSNSHAEKKKLPVIIWVCGGSFKEGGGHANYQVPDQWIQRTQTHIVVAFNYRLGLFGFPGSPVANKNVGLMDVRLVVEWLADNIEGFGGDPHRMTLYGQSAGAWATLFYGYANPEKPIVSSLIASSVGTSETYPTNVTRFHNLAQIVGCANLTDIQELACMQNVTAAYLQAKMLVSNWNPDPGPMQPVADGITVFANMTDRLASGQVAKIPLITGYNFNEPAAFQPFNLSMTSPPPADSAGFVGNPFACGVKREISVRLKYGLTTYRYLYAGNFTNITPRYWLGGMHSSDIPLIFGTHYEYRGNSTELEWETSFAMESYWVSFATNPSIDPRNYLGQSWPKYTTTAKEIVIFGNASLPSASSLAPDTISDYYSGPC</sequence>
<dbReference type="InterPro" id="IPR002018">
    <property type="entry name" value="CarbesteraseB"/>
</dbReference>
<dbReference type="InterPro" id="IPR019826">
    <property type="entry name" value="Carboxylesterase_B_AS"/>
</dbReference>
<organism evidence="5 6">
    <name type="scientific">Echria macrotheca</name>
    <dbReference type="NCBI Taxonomy" id="438768"/>
    <lineage>
        <taxon>Eukaryota</taxon>
        <taxon>Fungi</taxon>
        <taxon>Dikarya</taxon>
        <taxon>Ascomycota</taxon>
        <taxon>Pezizomycotina</taxon>
        <taxon>Sordariomycetes</taxon>
        <taxon>Sordariomycetidae</taxon>
        <taxon>Sordariales</taxon>
        <taxon>Schizotheciaceae</taxon>
        <taxon>Echria</taxon>
    </lineage>
</organism>
<dbReference type="PANTHER" id="PTHR43918">
    <property type="entry name" value="ACETYLCHOLINESTERASE"/>
    <property type="match status" value="1"/>
</dbReference>
<evidence type="ECO:0000256" key="2">
    <source>
        <dbReference type="ARBA" id="ARBA00022801"/>
    </source>
</evidence>
<dbReference type="InterPro" id="IPR050654">
    <property type="entry name" value="AChE-related_enzymes"/>
</dbReference>
<proteinExistence type="inferred from homology"/>
<gene>
    <name evidence="5" type="ORF">QBC47DRAFT_395174</name>
</gene>
<feature type="domain" description="Carboxylesterase type B" evidence="4">
    <location>
        <begin position="24"/>
        <end position="358"/>
    </location>
</feature>
<comment type="caution">
    <text evidence="5">The sequence shown here is derived from an EMBL/GenBank/DDBJ whole genome shotgun (WGS) entry which is preliminary data.</text>
</comment>
<feature type="domain" description="Carboxylesterase type B" evidence="4">
    <location>
        <begin position="374"/>
        <end position="477"/>
    </location>
</feature>
<keyword evidence="6" id="KW-1185">Reference proteome</keyword>
<dbReference type="Proteomes" id="UP001239445">
    <property type="component" value="Unassembled WGS sequence"/>
</dbReference>
<dbReference type="PROSITE" id="PS00122">
    <property type="entry name" value="CARBOXYLESTERASE_B_1"/>
    <property type="match status" value="1"/>
</dbReference>
<keyword evidence="2 3" id="KW-0378">Hydrolase</keyword>
<dbReference type="PROSITE" id="PS00941">
    <property type="entry name" value="CARBOXYLESTERASE_B_2"/>
    <property type="match status" value="1"/>
</dbReference>